<sequence>MYSAKPNHTTSSSPTEPIQLMPEQCEMAIFTMTVDTDARAMDSRRAGARLLQDGQPQHYYGRIYQARRRKAHRRGKVYNWETAKYGKIWYDEDVHDLRSVETEFPAIVFNDELSFENTLSCEPTVSSLNNNEIDFRISFDESDDEDYTPMASYFDDLDFLKDFEKEFPAIIYNDALTSKSDSSTEPVEISHHIDELNLKTKTSLSECDEEEQDVLYLNDQFHFNVIYPYDLESDKDNDDNEIDIIQSSRGNNIMMNLFNVCTDFVKIANMALPPVDQRHQYLRFEGLEYTDDDITDFEERLGMIYGKKIHRVQVFDFGGLTELMDEGLSARMLMEHRDAQRQGVFTSRAWRRLFKIRGPLVHELILGFFSTFRFEEAVLDLDTTEALQFQLGGVRRRMSWREFILGMGLHTAEDIESVGFGAYWAKSARQILDKGDLSAY</sequence>
<dbReference type="EMBL" id="BQNB010016953">
    <property type="protein sequence ID" value="GJT57691.1"/>
    <property type="molecule type" value="Genomic_DNA"/>
</dbReference>
<protein>
    <submittedName>
        <fullName evidence="1">Uncharacterized protein</fullName>
    </submittedName>
</protein>
<keyword evidence="2" id="KW-1185">Reference proteome</keyword>
<evidence type="ECO:0000313" key="2">
    <source>
        <dbReference type="Proteomes" id="UP001151760"/>
    </source>
</evidence>
<organism evidence="1 2">
    <name type="scientific">Tanacetum coccineum</name>
    <dbReference type="NCBI Taxonomy" id="301880"/>
    <lineage>
        <taxon>Eukaryota</taxon>
        <taxon>Viridiplantae</taxon>
        <taxon>Streptophyta</taxon>
        <taxon>Embryophyta</taxon>
        <taxon>Tracheophyta</taxon>
        <taxon>Spermatophyta</taxon>
        <taxon>Magnoliopsida</taxon>
        <taxon>eudicotyledons</taxon>
        <taxon>Gunneridae</taxon>
        <taxon>Pentapetalae</taxon>
        <taxon>asterids</taxon>
        <taxon>campanulids</taxon>
        <taxon>Asterales</taxon>
        <taxon>Asteraceae</taxon>
        <taxon>Asteroideae</taxon>
        <taxon>Anthemideae</taxon>
        <taxon>Anthemidinae</taxon>
        <taxon>Tanacetum</taxon>
    </lineage>
</organism>
<evidence type="ECO:0000313" key="1">
    <source>
        <dbReference type="EMBL" id="GJT57691.1"/>
    </source>
</evidence>
<gene>
    <name evidence="1" type="ORF">Tco_0992745</name>
</gene>
<reference evidence="1" key="1">
    <citation type="journal article" date="2022" name="Int. J. Mol. Sci.">
        <title>Draft Genome of Tanacetum Coccineum: Genomic Comparison of Closely Related Tanacetum-Family Plants.</title>
        <authorList>
            <person name="Yamashiro T."/>
            <person name="Shiraishi A."/>
            <person name="Nakayama K."/>
            <person name="Satake H."/>
        </authorList>
    </citation>
    <scope>NUCLEOTIDE SEQUENCE</scope>
</reference>
<accession>A0ABQ5F2Y7</accession>
<proteinExistence type="predicted"/>
<dbReference type="Proteomes" id="UP001151760">
    <property type="component" value="Unassembled WGS sequence"/>
</dbReference>
<reference evidence="1" key="2">
    <citation type="submission" date="2022-01" db="EMBL/GenBank/DDBJ databases">
        <authorList>
            <person name="Yamashiro T."/>
            <person name="Shiraishi A."/>
            <person name="Satake H."/>
            <person name="Nakayama K."/>
        </authorList>
    </citation>
    <scope>NUCLEOTIDE SEQUENCE</scope>
</reference>
<comment type="caution">
    <text evidence="1">The sequence shown here is derived from an EMBL/GenBank/DDBJ whole genome shotgun (WGS) entry which is preliminary data.</text>
</comment>
<name>A0ABQ5F2Y7_9ASTR</name>